<evidence type="ECO:0000256" key="2">
    <source>
        <dbReference type="ARBA" id="ARBA00023125"/>
    </source>
</evidence>
<dbReference type="InterPro" id="IPR036388">
    <property type="entry name" value="WH-like_DNA-bd_sf"/>
</dbReference>
<protein>
    <submittedName>
        <fullName evidence="5">Metalloregulator ArsR/SmtB family transcription factor</fullName>
    </submittedName>
</protein>
<keyword evidence="2" id="KW-0238">DNA-binding</keyword>
<dbReference type="PROSITE" id="PS50987">
    <property type="entry name" value="HTH_ARSR_2"/>
    <property type="match status" value="1"/>
</dbReference>
<keyword evidence="3" id="KW-0804">Transcription</keyword>
<evidence type="ECO:0000313" key="5">
    <source>
        <dbReference type="EMBL" id="MYM54694.1"/>
    </source>
</evidence>
<sequence>MGLPMFDDTITEEEMDLIVDNATTASNFLKAVSHEGRLMILCHLVTGEKSVTELEELLSARQAAVSQQLSRLRLEGLVIPRREGKAIYYRLADDRPRRILELVYELFCTDTARG</sequence>
<dbReference type="InterPro" id="IPR051011">
    <property type="entry name" value="Metal_resp_trans_reg"/>
</dbReference>
<dbReference type="SUPFAM" id="SSF46785">
    <property type="entry name" value="Winged helix' DNA-binding domain"/>
    <property type="match status" value="1"/>
</dbReference>
<dbReference type="PRINTS" id="PR00778">
    <property type="entry name" value="HTHARSR"/>
</dbReference>
<keyword evidence="6" id="KW-1185">Reference proteome</keyword>
<accession>A0A6L8LF98</accession>
<dbReference type="RefSeq" id="WP_160972368.1">
    <property type="nucleotide sequence ID" value="NZ_WWEN01000002.1"/>
</dbReference>
<dbReference type="SMART" id="SM00418">
    <property type="entry name" value="HTH_ARSR"/>
    <property type="match status" value="1"/>
</dbReference>
<dbReference type="EMBL" id="WWEN01000002">
    <property type="protein sequence ID" value="MYM54694.1"/>
    <property type="molecule type" value="Genomic_DNA"/>
</dbReference>
<evidence type="ECO:0000256" key="3">
    <source>
        <dbReference type="ARBA" id="ARBA00023163"/>
    </source>
</evidence>
<keyword evidence="1" id="KW-0805">Transcription regulation</keyword>
<feature type="domain" description="HTH arsR-type" evidence="4">
    <location>
        <begin position="17"/>
        <end position="111"/>
    </location>
</feature>
<dbReference type="Proteomes" id="UP000479043">
    <property type="component" value="Unassembled WGS sequence"/>
</dbReference>
<proteinExistence type="predicted"/>
<dbReference type="GO" id="GO:0003677">
    <property type="term" value="F:DNA binding"/>
    <property type="evidence" value="ECO:0007669"/>
    <property type="project" value="UniProtKB-KW"/>
</dbReference>
<dbReference type="NCBIfam" id="NF033788">
    <property type="entry name" value="HTH_metalloreg"/>
    <property type="match status" value="1"/>
</dbReference>
<reference evidence="5 6" key="1">
    <citation type="submission" date="2020-01" db="EMBL/GenBank/DDBJ databases">
        <authorList>
            <person name="Chen S."/>
        </authorList>
    </citation>
    <scope>NUCLEOTIDE SEQUENCE [LARGE SCALE GENOMIC DNA]</scope>
    <source>
        <strain evidence="5 6">GS-10</strain>
    </source>
</reference>
<dbReference type="PANTHER" id="PTHR43132:SF2">
    <property type="entry name" value="ARSENICAL RESISTANCE OPERON REPRESSOR ARSR-RELATED"/>
    <property type="match status" value="1"/>
</dbReference>
<dbReference type="GO" id="GO:0003700">
    <property type="term" value="F:DNA-binding transcription factor activity"/>
    <property type="evidence" value="ECO:0007669"/>
    <property type="project" value="InterPro"/>
</dbReference>
<evidence type="ECO:0000259" key="4">
    <source>
        <dbReference type="PROSITE" id="PS50987"/>
    </source>
</evidence>
<organism evidence="5 6">
    <name type="scientific">Thalassovita mangrovi</name>
    <dbReference type="NCBI Taxonomy" id="2692236"/>
    <lineage>
        <taxon>Bacteria</taxon>
        <taxon>Pseudomonadati</taxon>
        <taxon>Pseudomonadota</taxon>
        <taxon>Alphaproteobacteria</taxon>
        <taxon>Rhodobacterales</taxon>
        <taxon>Roseobacteraceae</taxon>
        <taxon>Thalassovita</taxon>
    </lineage>
</organism>
<dbReference type="InterPro" id="IPR036390">
    <property type="entry name" value="WH_DNA-bd_sf"/>
</dbReference>
<dbReference type="AlphaFoldDB" id="A0A6L8LF98"/>
<evidence type="ECO:0000256" key="1">
    <source>
        <dbReference type="ARBA" id="ARBA00023015"/>
    </source>
</evidence>
<dbReference type="InterPro" id="IPR001845">
    <property type="entry name" value="HTH_ArsR_DNA-bd_dom"/>
</dbReference>
<dbReference type="PANTHER" id="PTHR43132">
    <property type="entry name" value="ARSENICAL RESISTANCE OPERON REPRESSOR ARSR-RELATED"/>
    <property type="match status" value="1"/>
</dbReference>
<evidence type="ECO:0000313" key="6">
    <source>
        <dbReference type="Proteomes" id="UP000479043"/>
    </source>
</evidence>
<dbReference type="CDD" id="cd00090">
    <property type="entry name" value="HTH_ARSR"/>
    <property type="match status" value="1"/>
</dbReference>
<dbReference type="InterPro" id="IPR011991">
    <property type="entry name" value="ArsR-like_HTH"/>
</dbReference>
<gene>
    <name evidence="5" type="ORF">GR167_05210</name>
</gene>
<dbReference type="Pfam" id="PF01022">
    <property type="entry name" value="HTH_5"/>
    <property type="match status" value="1"/>
</dbReference>
<name>A0A6L8LF98_9RHOB</name>
<dbReference type="Gene3D" id="1.10.10.10">
    <property type="entry name" value="Winged helix-like DNA-binding domain superfamily/Winged helix DNA-binding domain"/>
    <property type="match status" value="1"/>
</dbReference>
<comment type="caution">
    <text evidence="5">The sequence shown here is derived from an EMBL/GenBank/DDBJ whole genome shotgun (WGS) entry which is preliminary data.</text>
</comment>